<name>A0A3S3QNH4_9BACT</name>
<dbReference type="AlphaFoldDB" id="A0A3S3QNH4"/>
<dbReference type="PANTHER" id="PTHR43300">
    <property type="entry name" value="ACETYLTRANSFERASE"/>
    <property type="match status" value="1"/>
</dbReference>
<sequence>MKMASFYSENELVNIGFKCYGKNVCISKLCSIHNAKNISLGSNIRIDDFCVISAGEKGLKIGNYVHIAIFSSIIGAGEVVMDDFSCISSRVAIYSSNDDYSGEYLTNPLVPNNFRNVQNGDVYIGRHVVVGSGSVLLPNIKLEQGAAIGALSLVSKDCEEFSIYAGVPAVKIKNRKRNILDKEKQFFCLS</sequence>
<organism evidence="4 5">
    <name type="scientific">Candidatus Electrothrix marina</name>
    <dbReference type="NCBI Taxonomy" id="1859130"/>
    <lineage>
        <taxon>Bacteria</taxon>
        <taxon>Pseudomonadati</taxon>
        <taxon>Thermodesulfobacteriota</taxon>
        <taxon>Desulfobulbia</taxon>
        <taxon>Desulfobulbales</taxon>
        <taxon>Desulfobulbaceae</taxon>
        <taxon>Candidatus Electrothrix</taxon>
    </lineage>
</organism>
<keyword evidence="3 4" id="KW-0012">Acyltransferase</keyword>
<reference evidence="4 5" key="1">
    <citation type="submission" date="2017-01" db="EMBL/GenBank/DDBJ databases">
        <title>The cable genome- insights into the physiology and evolution of filamentous bacteria capable of sulfide oxidation via long distance electron transfer.</title>
        <authorList>
            <person name="Schreiber L."/>
            <person name="Bjerg J.T."/>
            <person name="Boggild A."/>
            <person name="Van De Vossenberg J."/>
            <person name="Meysman F."/>
            <person name="Nielsen L.P."/>
            <person name="Schramm A."/>
            <person name="Kjeldsen K.U."/>
        </authorList>
    </citation>
    <scope>NUCLEOTIDE SEQUENCE [LARGE SCALE GENOMIC DNA]</scope>
    <source>
        <strain evidence="4">A2</strain>
    </source>
</reference>
<evidence type="ECO:0000256" key="3">
    <source>
        <dbReference type="ARBA" id="ARBA00023315"/>
    </source>
</evidence>
<evidence type="ECO:0000313" key="5">
    <source>
        <dbReference type="Proteomes" id="UP000286862"/>
    </source>
</evidence>
<evidence type="ECO:0000313" key="4">
    <source>
        <dbReference type="EMBL" id="RWX49418.1"/>
    </source>
</evidence>
<comment type="similarity">
    <text evidence="1">Belongs to the transferase hexapeptide repeat family.</text>
</comment>
<dbReference type="Gene3D" id="2.160.10.10">
    <property type="entry name" value="Hexapeptide repeat proteins"/>
    <property type="match status" value="1"/>
</dbReference>
<dbReference type="InterPro" id="IPR050179">
    <property type="entry name" value="Trans_hexapeptide_repeat"/>
</dbReference>
<evidence type="ECO:0000256" key="1">
    <source>
        <dbReference type="ARBA" id="ARBA00007274"/>
    </source>
</evidence>
<dbReference type="InterPro" id="IPR011004">
    <property type="entry name" value="Trimer_LpxA-like_sf"/>
</dbReference>
<keyword evidence="2 4" id="KW-0808">Transferase</keyword>
<dbReference type="GO" id="GO:0008870">
    <property type="term" value="F:galactoside O-acetyltransferase activity"/>
    <property type="evidence" value="ECO:0007669"/>
    <property type="project" value="UniProtKB-EC"/>
</dbReference>
<proteinExistence type="inferred from homology"/>
<dbReference type="Proteomes" id="UP000286862">
    <property type="component" value="Unassembled WGS sequence"/>
</dbReference>
<accession>A0A3S3QNH4</accession>
<gene>
    <name evidence="4" type="ORF">VT99_10021</name>
</gene>
<protein>
    <submittedName>
        <fullName evidence="4">Galactoside O-acetyltransferase</fullName>
        <ecNumber evidence="4">2.3.1.18</ecNumber>
    </submittedName>
</protein>
<dbReference type="SUPFAM" id="SSF51161">
    <property type="entry name" value="Trimeric LpxA-like enzymes"/>
    <property type="match status" value="1"/>
</dbReference>
<dbReference type="PANTHER" id="PTHR43300:SF12">
    <property type="entry name" value="CHLORAMPHENICOL ACETYLTRANSFERASE"/>
    <property type="match status" value="1"/>
</dbReference>
<dbReference type="EMBL" id="MTKQ01000002">
    <property type="protein sequence ID" value="RWX49418.1"/>
    <property type="molecule type" value="Genomic_DNA"/>
</dbReference>
<evidence type="ECO:0000256" key="2">
    <source>
        <dbReference type="ARBA" id="ARBA00022679"/>
    </source>
</evidence>
<dbReference type="CDD" id="cd04647">
    <property type="entry name" value="LbH_MAT_like"/>
    <property type="match status" value="1"/>
</dbReference>
<comment type="caution">
    <text evidence="4">The sequence shown here is derived from an EMBL/GenBank/DDBJ whole genome shotgun (WGS) entry which is preliminary data.</text>
</comment>
<dbReference type="EC" id="2.3.1.18" evidence="4"/>